<dbReference type="PANTHER" id="PTHR30536:SF5">
    <property type="entry name" value="ALTRONATE DEHYDRATASE"/>
    <property type="match status" value="1"/>
</dbReference>
<dbReference type="CDD" id="cd11613">
    <property type="entry name" value="SAF_AH_GD"/>
    <property type="match status" value="1"/>
</dbReference>
<sequence>MSEISSLIRLHPDDNVAIAVRALERGETFGEFAVVENIPALHKVAVRDIGAGERVLKYRQTIGLAEGEIRAGAHVHDHNCRVASLQRDYDPCGAARVTEIVPETGRAFFQGFRRANGKVGTRNFLGVITSVNCSGTVANQIAARLNASQAVAESDHIDGVVPLVHGTGCGMRAEGEGFETLRRTLRGYAAHPNFGGVLIVGLGCEAMQIEPMLAEYGLAESDTLRYLTIQDAGGTREAIERGLGLFGDMLPGVAGARRESVPASELTLALQCGGSDALSGVTANPALGAAVDLLVAQGGTAILSETPEIYGAEHLLVSRAREPAVAEALIERVRWWEDYTRRTGDELNNNPSPGNLKGGLTTILEKSLGAVAKGGSTDLCGVYRYAQPVDRKGLVFMDSPGFDPASVTGQVAAGANVICFTTGRGSAFGFKPVPSLKLASNSDIFRRMSEDMDLDCGDIVERGVDVQAKGREIFQAVLATASGRPTRSEELDYGLNEFTPWQIGAVL</sequence>
<gene>
    <name evidence="4" type="ORF">V3330_01260</name>
</gene>
<dbReference type="EMBL" id="JAZHOG010000001">
    <property type="protein sequence ID" value="MEJ8566237.1"/>
    <property type="molecule type" value="Genomic_DNA"/>
</dbReference>
<evidence type="ECO:0000313" key="5">
    <source>
        <dbReference type="Proteomes" id="UP001359886"/>
    </source>
</evidence>
<feature type="domain" description="SAF" evidence="3">
    <location>
        <begin position="14"/>
        <end position="81"/>
    </location>
</feature>
<proteinExistence type="inferred from homology"/>
<dbReference type="Gene3D" id="2.30.130.110">
    <property type="match status" value="1"/>
</dbReference>
<dbReference type="PANTHER" id="PTHR30536">
    <property type="entry name" value="ALTRONATE/GALACTARATE DEHYDRATASE"/>
    <property type="match status" value="1"/>
</dbReference>
<dbReference type="AlphaFoldDB" id="A0AAW9R6F4"/>
<dbReference type="InterPro" id="IPR044144">
    <property type="entry name" value="SAF_UxaA/GarD"/>
</dbReference>
<evidence type="ECO:0000313" key="4">
    <source>
        <dbReference type="EMBL" id="MEJ8566237.1"/>
    </source>
</evidence>
<dbReference type="Pfam" id="PF04295">
    <property type="entry name" value="GD_AH_second"/>
    <property type="match status" value="1"/>
</dbReference>
<dbReference type="SMART" id="SM00858">
    <property type="entry name" value="SAF"/>
    <property type="match status" value="1"/>
</dbReference>
<keyword evidence="5" id="KW-1185">Reference proteome</keyword>
<evidence type="ECO:0000256" key="2">
    <source>
        <dbReference type="ARBA" id="ARBA00023239"/>
    </source>
</evidence>
<comment type="caution">
    <text evidence="4">The sequence shown here is derived from an EMBL/GenBank/DDBJ whole genome shotgun (WGS) entry which is preliminary data.</text>
</comment>
<dbReference type="RefSeq" id="WP_354693560.1">
    <property type="nucleotide sequence ID" value="NZ_JAZHOG010000001.1"/>
</dbReference>
<dbReference type="Pfam" id="PF08666">
    <property type="entry name" value="SAF"/>
    <property type="match status" value="1"/>
</dbReference>
<dbReference type="InterPro" id="IPR007392">
    <property type="entry name" value="GD_AH_second"/>
</dbReference>
<protein>
    <submittedName>
        <fullName evidence="4">Altronate dehydratase family protein</fullName>
    </submittedName>
</protein>
<accession>A0AAW9R6F4</accession>
<evidence type="ECO:0000259" key="3">
    <source>
        <dbReference type="SMART" id="SM00858"/>
    </source>
</evidence>
<dbReference type="InterPro" id="IPR013974">
    <property type="entry name" value="SAF"/>
</dbReference>
<dbReference type="GO" id="GO:0019698">
    <property type="term" value="P:D-galacturonate catabolic process"/>
    <property type="evidence" value="ECO:0007669"/>
    <property type="project" value="TreeGrafter"/>
</dbReference>
<dbReference type="GO" id="GO:0016829">
    <property type="term" value="F:lyase activity"/>
    <property type="evidence" value="ECO:0007669"/>
    <property type="project" value="UniProtKB-KW"/>
</dbReference>
<comment type="similarity">
    <text evidence="1">Belongs to the UxaA family.</text>
</comment>
<keyword evidence="2" id="KW-0456">Lyase</keyword>
<organism evidence="4 5">
    <name type="scientific">Elongatibacter sediminis</name>
    <dbReference type="NCBI Taxonomy" id="3119006"/>
    <lineage>
        <taxon>Bacteria</taxon>
        <taxon>Pseudomonadati</taxon>
        <taxon>Pseudomonadota</taxon>
        <taxon>Gammaproteobacteria</taxon>
        <taxon>Chromatiales</taxon>
        <taxon>Wenzhouxiangellaceae</taxon>
        <taxon>Elongatibacter</taxon>
    </lineage>
</organism>
<evidence type="ECO:0000256" key="1">
    <source>
        <dbReference type="ARBA" id="ARBA00010986"/>
    </source>
</evidence>
<dbReference type="Pfam" id="PF20629">
    <property type="entry name" value="GD_AH_C"/>
    <property type="match status" value="1"/>
</dbReference>
<reference evidence="4 5" key="1">
    <citation type="submission" date="2024-02" db="EMBL/GenBank/DDBJ databases">
        <title>A novel Wenzhouxiangellaceae bacterium, isolated from coastal sediments.</title>
        <authorList>
            <person name="Du Z.-J."/>
            <person name="Ye Y.-Q."/>
            <person name="Zhang X.-Y."/>
        </authorList>
    </citation>
    <scope>NUCLEOTIDE SEQUENCE [LARGE SCALE GENOMIC DNA]</scope>
    <source>
        <strain evidence="4 5">CH-27</strain>
    </source>
</reference>
<dbReference type="InterPro" id="IPR052172">
    <property type="entry name" value="UxaA_altronate/galactarate_dh"/>
</dbReference>
<dbReference type="InterPro" id="IPR048332">
    <property type="entry name" value="GD_AH_C"/>
</dbReference>
<name>A0AAW9R6F4_9GAMM</name>
<dbReference type="Proteomes" id="UP001359886">
    <property type="component" value="Unassembled WGS sequence"/>
</dbReference>